<accession>A0A7T1F3H7</accession>
<dbReference type="SUPFAM" id="SSF54862">
    <property type="entry name" value="4Fe-4S ferredoxins"/>
    <property type="match status" value="1"/>
</dbReference>
<dbReference type="Pfam" id="PF02579">
    <property type="entry name" value="Nitro_FeMo-Co"/>
    <property type="match status" value="1"/>
</dbReference>
<protein>
    <recommendedName>
        <fullName evidence="1">4Fe-4S ferredoxin-type domain-containing protein</fullName>
    </recommendedName>
</protein>
<dbReference type="SUPFAM" id="SSF53146">
    <property type="entry name" value="Nitrogenase accessory factor-like"/>
    <property type="match status" value="1"/>
</dbReference>
<keyword evidence="3" id="KW-1185">Reference proteome</keyword>
<dbReference type="AlphaFoldDB" id="A0A7T1F3H7"/>
<dbReference type="EMBL" id="CP065383">
    <property type="protein sequence ID" value="QPM68425.1"/>
    <property type="molecule type" value="Genomic_DNA"/>
</dbReference>
<gene>
    <name evidence="2" type="ORF">RT761_01645</name>
</gene>
<dbReference type="InterPro" id="IPR017896">
    <property type="entry name" value="4Fe4S_Fe-S-bd"/>
</dbReference>
<organism evidence="2 3">
    <name type="scientific">Atribacter laminatus</name>
    <dbReference type="NCBI Taxonomy" id="2847778"/>
    <lineage>
        <taxon>Bacteria</taxon>
        <taxon>Pseudomonadati</taxon>
        <taxon>Atribacterota</taxon>
        <taxon>Atribacteria</taxon>
        <taxon>Atribacterales</taxon>
        <taxon>Atribacteraceae</taxon>
        <taxon>Atribacter</taxon>
    </lineage>
</organism>
<dbReference type="RefSeq" id="WP_218110932.1">
    <property type="nucleotide sequence ID" value="NZ_CP065383.1"/>
</dbReference>
<dbReference type="InterPro" id="IPR036105">
    <property type="entry name" value="DiNase_FeMo-co_biosyn_sf"/>
</dbReference>
<reference evidence="2 3" key="1">
    <citation type="journal article" date="2021" name="Nat. Commun.">
        <title>Isolation of a member of the candidate phylum Atribacteria reveals a unique cell membrane structure.</title>
        <authorList>
            <person name="Taiki K."/>
            <person name="Nobu M.K."/>
            <person name="Kusada H."/>
            <person name="Meng X.-Y."/>
            <person name="Hosoki N."/>
            <person name="Uematsu K."/>
            <person name="Yoshioka H."/>
            <person name="Kamagata Y."/>
            <person name="Tamaki H."/>
        </authorList>
    </citation>
    <scope>NUCLEOTIDE SEQUENCE [LARGE SCALE GENOMIC DNA]</scope>
    <source>
        <strain evidence="2 3">RT761</strain>
    </source>
</reference>
<dbReference type="Proteomes" id="UP000594463">
    <property type="component" value="Chromosome"/>
</dbReference>
<name>A0A7T1F3H7_ATRLM</name>
<dbReference type="Gene3D" id="3.30.70.20">
    <property type="match status" value="1"/>
</dbReference>
<dbReference type="KEGG" id="alam:RT761_01645"/>
<evidence type="ECO:0000313" key="2">
    <source>
        <dbReference type="EMBL" id="QPM68425.1"/>
    </source>
</evidence>
<dbReference type="PROSITE" id="PS51379">
    <property type="entry name" value="4FE4S_FER_2"/>
    <property type="match status" value="1"/>
</dbReference>
<dbReference type="Pfam" id="PF13459">
    <property type="entry name" value="Fer4_15"/>
    <property type="match status" value="1"/>
</dbReference>
<evidence type="ECO:0000313" key="3">
    <source>
        <dbReference type="Proteomes" id="UP000594463"/>
    </source>
</evidence>
<feature type="domain" description="4Fe-4S ferredoxin-type" evidence="1">
    <location>
        <begin position="1"/>
        <end position="31"/>
    </location>
</feature>
<dbReference type="InterPro" id="IPR003731">
    <property type="entry name" value="Di-Nase_FeMo-co_biosynth"/>
</dbReference>
<evidence type="ECO:0000259" key="1">
    <source>
        <dbReference type="PROSITE" id="PS51379"/>
    </source>
</evidence>
<dbReference type="Gene3D" id="3.30.420.130">
    <property type="entry name" value="Dinitrogenase iron-molybdenum cofactor biosynthesis domain"/>
    <property type="match status" value="1"/>
</dbReference>
<proteinExistence type="predicted"/>
<sequence length="192" mass="21558">MTVLVDKNRCVGCGICTSICSDGIRLDIIKGYALIVDGNSECMDKARRACPQEAITEINEKLKFAIGTDDKKTVKPDDHVGMSAFFHIFEYSDGEMIFKEKRENPKYKSDETRIHGDPGKAKATASVLQDVDVLIGKMMGPNIVRLKKQFVCVIVREKEISHVIDIIKENICTVLHEKNKSDSNERRGILLK</sequence>